<dbReference type="PANTHER" id="PTHR15615">
    <property type="match status" value="1"/>
</dbReference>
<dbReference type="InParanoid" id="A0A1D8PQ97"/>
<dbReference type="SMR" id="A0A1D8PQ97"/>
<evidence type="ECO:0008006" key="5">
    <source>
        <dbReference type="Google" id="ProtNLM"/>
    </source>
</evidence>
<accession>A0A1D8PQ97</accession>
<reference evidence="3 4" key="2">
    <citation type="journal article" date="2007" name="Genome Biol.">
        <title>Assembly of the Candida albicans genome into sixteen supercontigs aligned on the eight chromosomes.</title>
        <authorList>
            <person name="van het Hoog M."/>
            <person name="Rast T.J."/>
            <person name="Martchenko M."/>
            <person name="Grindle S."/>
            <person name="Dignard D."/>
            <person name="Hogues H."/>
            <person name="Cuomo C."/>
            <person name="Berriman M."/>
            <person name="Scherer S."/>
            <person name="Magee B.B."/>
            <person name="Whiteway M."/>
            <person name="Chibana H."/>
            <person name="Nantel A."/>
            <person name="Magee P.T."/>
        </authorList>
    </citation>
    <scope>GENOME REANNOTATION</scope>
    <source>
        <strain evidence="4">SC5314 / ATCC MYA-2876</strain>
    </source>
</reference>
<dbReference type="OrthoDB" id="337735at2759"/>
<dbReference type="InterPro" id="IPR036915">
    <property type="entry name" value="Cyclin-like_sf"/>
</dbReference>
<dbReference type="VEuPathDB" id="FungiDB:C6_03810W_A"/>
<dbReference type="CGD" id="CAL0000183853">
    <property type="gene designation" value="PHO80"/>
</dbReference>
<dbReference type="Pfam" id="PF08613">
    <property type="entry name" value="Cyclin"/>
    <property type="match status" value="1"/>
</dbReference>
<evidence type="ECO:0000313" key="4">
    <source>
        <dbReference type="Proteomes" id="UP000000559"/>
    </source>
</evidence>
<evidence type="ECO:0000313" key="2">
    <source>
        <dbReference type="CGD" id="CAL0000183853"/>
    </source>
</evidence>
<dbReference type="PANTHER" id="PTHR15615:SF117">
    <property type="entry name" value="PHO85 CYCLIN PHO80"/>
    <property type="match status" value="1"/>
</dbReference>
<feature type="compositionally biased region" description="Low complexity" evidence="1">
    <location>
        <begin position="85"/>
        <end position="104"/>
    </location>
</feature>
<dbReference type="AlphaFoldDB" id="A0A1D8PQ97"/>
<dbReference type="CDD" id="cd20558">
    <property type="entry name" value="CYCLIN_ScPCL7-like"/>
    <property type="match status" value="1"/>
</dbReference>
<dbReference type="GO" id="GO:0016538">
    <property type="term" value="F:cyclin-dependent protein serine/threonine kinase regulator activity"/>
    <property type="evidence" value="ECO:0000318"/>
    <property type="project" value="GO_Central"/>
</dbReference>
<dbReference type="SUPFAM" id="SSF47954">
    <property type="entry name" value="Cyclin-like"/>
    <property type="match status" value="1"/>
</dbReference>
<feature type="region of interest" description="Disordered" evidence="1">
    <location>
        <begin position="35"/>
        <end position="138"/>
    </location>
</feature>
<feature type="compositionally biased region" description="Polar residues" evidence="1">
    <location>
        <begin position="426"/>
        <end position="436"/>
    </location>
</feature>
<feature type="region of interest" description="Disordered" evidence="1">
    <location>
        <begin position="342"/>
        <end position="445"/>
    </location>
</feature>
<feature type="compositionally biased region" description="Low complexity" evidence="1">
    <location>
        <begin position="46"/>
        <end position="62"/>
    </location>
</feature>
<dbReference type="GeneID" id="3640286"/>
<dbReference type="eggNOG" id="KOG1674">
    <property type="taxonomic scope" value="Eukaryota"/>
</dbReference>
<feature type="compositionally biased region" description="Basic residues" evidence="1">
    <location>
        <begin position="63"/>
        <end position="77"/>
    </location>
</feature>
<name>A0A1D8PQ97_CANAL</name>
<feature type="compositionally biased region" description="Low complexity" evidence="1">
    <location>
        <begin position="111"/>
        <end position="126"/>
    </location>
</feature>
<feature type="compositionally biased region" description="Acidic residues" evidence="1">
    <location>
        <begin position="345"/>
        <end position="408"/>
    </location>
</feature>
<keyword evidence="4" id="KW-1185">Reference proteome</keyword>
<dbReference type="GO" id="GO:0019901">
    <property type="term" value="F:protein kinase binding"/>
    <property type="evidence" value="ECO:0007669"/>
    <property type="project" value="InterPro"/>
</dbReference>
<proteinExistence type="predicted"/>
<protein>
    <recommendedName>
        <fullName evidence="5">Cyclin</fullName>
    </recommendedName>
</protein>
<dbReference type="InterPro" id="IPR013922">
    <property type="entry name" value="Cyclin_PHO80-like"/>
</dbReference>
<dbReference type="GO" id="GO:0005634">
    <property type="term" value="C:nucleus"/>
    <property type="evidence" value="ECO:0000318"/>
    <property type="project" value="GO_Central"/>
</dbReference>
<dbReference type="GO" id="GO:0000307">
    <property type="term" value="C:cyclin-dependent protein kinase holoenzyme complex"/>
    <property type="evidence" value="ECO:0000318"/>
    <property type="project" value="GO_Central"/>
</dbReference>
<reference evidence="3 4" key="3">
    <citation type="journal article" date="2013" name="Genome Biol.">
        <title>Assembly of a phased diploid Candida albicans genome facilitates allele-specific measurements and provides a simple model for repeat and indel structure.</title>
        <authorList>
            <person name="Muzzey D."/>
            <person name="Schwartz K."/>
            <person name="Weissman J.S."/>
            <person name="Sherlock G."/>
        </authorList>
    </citation>
    <scope>NUCLEOTIDE SEQUENCE [LARGE SCALE GENOMIC DNA]</scope>
    <source>
        <strain evidence="4">SC5314 / ATCC MYA-2876</strain>
    </source>
</reference>
<organism evidence="3 4">
    <name type="scientific">Candida albicans (strain SC5314 / ATCC MYA-2876)</name>
    <name type="common">Yeast</name>
    <dbReference type="NCBI Taxonomy" id="237561"/>
    <lineage>
        <taxon>Eukaryota</taxon>
        <taxon>Fungi</taxon>
        <taxon>Dikarya</taxon>
        <taxon>Ascomycota</taxon>
        <taxon>Saccharomycotina</taxon>
        <taxon>Pichiomycetes</taxon>
        <taxon>Debaryomycetaceae</taxon>
        <taxon>Candida/Lodderomyces clade</taxon>
        <taxon>Candida</taxon>
    </lineage>
</organism>
<dbReference type="STRING" id="237561.A0A1D8PQ97"/>
<dbReference type="KEGG" id="cal:CAALFM_C603810WA"/>
<sequence length="445" mass="52038">MLVDNYIKASSIKFNISIAPCVEIARYLKSNQQQQVRLQPHEDPKQLLSHQQQQQPDTQYHYQNHHHNKQYRQRQRRQTQEHKQQQGTPRIRRPSSSLSPLYSPKTKKSTPNKTTKTLLHKSSTSPTSPPPPKKKKSKNRIIVPNEFINCDLDIIITLINRMLISLIKLNDNNINNNNNTTNINNPTPPTRFHSKTPPAISIFSYINRLTKFNNLKSSGLITMIYYIDILSYMYPHFQLNSWTIHRFLLVATMISQKAMEDYFYTNDHYAKVGGVSLEELNCLELDFLKRIDWRTIPINNPNVQQLYYNKLVEMTGKISNMVDNNNSSDSDNTDTRYKHTKFIMENEDPTDDEEEEEGDSEDSEEDLEDDDDEDDDDEDDEFYDSDEDINSEDNGDIEIDDYEMEEENNSNVPDLPNIPMYKYDNNGFSMDGSSSPHLKRRYSKD</sequence>
<dbReference type="Gene3D" id="1.10.472.10">
    <property type="entry name" value="Cyclin-like"/>
    <property type="match status" value="1"/>
</dbReference>
<gene>
    <name evidence="2" type="primary">PHO80</name>
    <name evidence="3" type="ordered locus">CAALFM_C603810WA</name>
    <name evidence="2" type="ordered locus">orf19.13178</name>
</gene>
<evidence type="ECO:0000256" key="1">
    <source>
        <dbReference type="SAM" id="MobiDB-lite"/>
    </source>
</evidence>
<dbReference type="RefSeq" id="XP_718091.2">
    <property type="nucleotide sequence ID" value="XM_712998.2"/>
</dbReference>
<dbReference type="EMBL" id="CP017628">
    <property type="protein sequence ID" value="AOW30308.1"/>
    <property type="molecule type" value="Genomic_DNA"/>
</dbReference>
<evidence type="ECO:0000313" key="3">
    <source>
        <dbReference type="EMBL" id="AOW30308.1"/>
    </source>
</evidence>
<reference evidence="3 4" key="1">
    <citation type="journal article" date="2004" name="Proc. Natl. Acad. Sci. U.S.A.">
        <title>The diploid genome sequence of Candida albicans.</title>
        <authorList>
            <person name="Jones T."/>
            <person name="Federspiel N.A."/>
            <person name="Chibana H."/>
            <person name="Dungan J."/>
            <person name="Kalman S."/>
            <person name="Magee B.B."/>
            <person name="Newport G."/>
            <person name="Thorstenson Y.R."/>
            <person name="Agabian N."/>
            <person name="Magee P.T."/>
            <person name="Davis R.W."/>
            <person name="Scherer S."/>
        </authorList>
    </citation>
    <scope>NUCLEOTIDE SEQUENCE [LARGE SCALE GENOMIC DNA]</scope>
    <source>
        <strain evidence="4">SC5314 / ATCC MYA-2876</strain>
    </source>
</reference>
<dbReference type="Proteomes" id="UP000000559">
    <property type="component" value="Chromosome 6"/>
</dbReference>